<proteinExistence type="predicted"/>
<evidence type="ECO:0000313" key="2">
    <source>
        <dbReference type="Proteomes" id="UP000217838"/>
    </source>
</evidence>
<sequence length="175" mass="20136">MKVFTKTLLIIPLLGCVCFFTSCSREDQGVLKESENKNSKHQRNEKLEAFYDAIDQDDHIQSLDGTYDSKTFEPIELRIENQTNHAVLIREDSFNFKIASISEIYPEYSEGFFFPYDKSLISECLSGKIPANSKVNGVIFVRKGDFRSDFTIKLYDEKLDEGMIVQAKATIERLH</sequence>
<reference evidence="2" key="1">
    <citation type="submission" date="2017-08" db="EMBL/GenBank/DDBJ databases">
        <title>A dynamic microbial community with high functional redundancy inhabits the cold, oxic subseafloor aquifer.</title>
        <authorList>
            <person name="Tully B.J."/>
            <person name="Wheat C.G."/>
            <person name="Glazer B.T."/>
            <person name="Huber J.A."/>
        </authorList>
    </citation>
    <scope>NUCLEOTIDE SEQUENCE [LARGE SCALE GENOMIC DNA]</scope>
</reference>
<comment type="caution">
    <text evidence="1">The sequence shown here is derived from an EMBL/GenBank/DDBJ whole genome shotgun (WGS) entry which is preliminary data.</text>
</comment>
<evidence type="ECO:0008006" key="3">
    <source>
        <dbReference type="Google" id="ProtNLM"/>
    </source>
</evidence>
<protein>
    <recommendedName>
        <fullName evidence="3">Lipoprotein</fullName>
    </recommendedName>
</protein>
<organism evidence="1 2">
    <name type="scientific">Aerophobetes bacterium</name>
    <dbReference type="NCBI Taxonomy" id="2030807"/>
    <lineage>
        <taxon>Bacteria</taxon>
        <taxon>Candidatus Aerophobota</taxon>
    </lineage>
</organism>
<dbReference type="EMBL" id="NVUU01000015">
    <property type="protein sequence ID" value="PCI95546.1"/>
    <property type="molecule type" value="Genomic_DNA"/>
</dbReference>
<dbReference type="PROSITE" id="PS51257">
    <property type="entry name" value="PROKAR_LIPOPROTEIN"/>
    <property type="match status" value="1"/>
</dbReference>
<accession>A0A2A4YL57</accession>
<gene>
    <name evidence="1" type="ORF">COB11_01850</name>
</gene>
<dbReference type="AlphaFoldDB" id="A0A2A4YL57"/>
<dbReference type="Proteomes" id="UP000217838">
    <property type="component" value="Unassembled WGS sequence"/>
</dbReference>
<evidence type="ECO:0000313" key="1">
    <source>
        <dbReference type="EMBL" id="PCI95546.1"/>
    </source>
</evidence>
<name>A0A2A4YL57_UNCAE</name>